<comment type="similarity">
    <text evidence="2">Belongs to the ABC-4 integral membrane protein family. LolC/E subfamily.</text>
</comment>
<keyword evidence="5 7" id="KW-1133">Transmembrane helix</keyword>
<gene>
    <name evidence="9" type="ORF">SAMN04488002_1261</name>
</gene>
<comment type="subcellular location">
    <subcellularLocation>
        <location evidence="1">Cell membrane</location>
        <topology evidence="1">Multi-pass membrane protein</topology>
    </subcellularLocation>
</comment>
<organism evidence="9 10">
    <name type="scientific">Litoreibacter janthinus</name>
    <dbReference type="NCBI Taxonomy" id="670154"/>
    <lineage>
        <taxon>Bacteria</taxon>
        <taxon>Pseudomonadati</taxon>
        <taxon>Pseudomonadota</taxon>
        <taxon>Alphaproteobacteria</taxon>
        <taxon>Rhodobacterales</taxon>
        <taxon>Roseobacteraceae</taxon>
        <taxon>Litoreibacter</taxon>
    </lineage>
</organism>
<evidence type="ECO:0000256" key="7">
    <source>
        <dbReference type="SAM" id="Phobius"/>
    </source>
</evidence>
<feature type="transmembrane region" description="Helical" evidence="7">
    <location>
        <begin position="370"/>
        <end position="398"/>
    </location>
</feature>
<evidence type="ECO:0000259" key="8">
    <source>
        <dbReference type="Pfam" id="PF02687"/>
    </source>
</evidence>
<dbReference type="InterPro" id="IPR003838">
    <property type="entry name" value="ABC3_permease_C"/>
</dbReference>
<dbReference type="EMBL" id="FOYO01000001">
    <property type="protein sequence ID" value="SFR40053.1"/>
    <property type="molecule type" value="Genomic_DNA"/>
</dbReference>
<feature type="transmembrane region" description="Helical" evidence="7">
    <location>
        <begin position="425"/>
        <end position="444"/>
    </location>
</feature>
<dbReference type="PANTHER" id="PTHR30489:SF0">
    <property type="entry name" value="LIPOPROTEIN-RELEASING SYSTEM TRANSMEMBRANE PROTEIN LOLE"/>
    <property type="match status" value="1"/>
</dbReference>
<accession>A0A1I6GCX3</accession>
<dbReference type="RefSeq" id="WP_090213880.1">
    <property type="nucleotide sequence ID" value="NZ_FOYO01000001.1"/>
</dbReference>
<evidence type="ECO:0000256" key="2">
    <source>
        <dbReference type="ARBA" id="ARBA00005236"/>
    </source>
</evidence>
<evidence type="ECO:0000256" key="3">
    <source>
        <dbReference type="ARBA" id="ARBA00022475"/>
    </source>
</evidence>
<name>A0A1I6GCX3_9RHOB</name>
<evidence type="ECO:0000256" key="5">
    <source>
        <dbReference type="ARBA" id="ARBA00022989"/>
    </source>
</evidence>
<dbReference type="InterPro" id="IPR051447">
    <property type="entry name" value="Lipoprotein-release_system"/>
</dbReference>
<feature type="domain" description="ABC3 transporter permease C-terminal" evidence="8">
    <location>
        <begin position="326"/>
        <end position="454"/>
    </location>
</feature>
<evidence type="ECO:0000256" key="1">
    <source>
        <dbReference type="ARBA" id="ARBA00004651"/>
    </source>
</evidence>
<feature type="transmembrane region" description="Helical" evidence="7">
    <location>
        <begin position="21"/>
        <end position="45"/>
    </location>
</feature>
<evidence type="ECO:0000313" key="9">
    <source>
        <dbReference type="EMBL" id="SFR40053.1"/>
    </source>
</evidence>
<keyword evidence="3" id="KW-1003">Cell membrane</keyword>
<dbReference type="AlphaFoldDB" id="A0A1I6GCX3"/>
<dbReference type="OrthoDB" id="9770036at2"/>
<dbReference type="GO" id="GO:0098797">
    <property type="term" value="C:plasma membrane protein complex"/>
    <property type="evidence" value="ECO:0007669"/>
    <property type="project" value="TreeGrafter"/>
</dbReference>
<dbReference type="PANTHER" id="PTHR30489">
    <property type="entry name" value="LIPOPROTEIN-RELEASING SYSTEM TRANSMEMBRANE PROTEIN LOLE"/>
    <property type="match status" value="1"/>
</dbReference>
<dbReference type="GO" id="GO:0044874">
    <property type="term" value="P:lipoprotein localization to outer membrane"/>
    <property type="evidence" value="ECO:0007669"/>
    <property type="project" value="TreeGrafter"/>
</dbReference>
<dbReference type="Pfam" id="PF02687">
    <property type="entry name" value="FtsX"/>
    <property type="match status" value="1"/>
</dbReference>
<keyword evidence="10" id="KW-1185">Reference proteome</keyword>
<sequence length="461" mass="49802">MIWKIAFRNLTKNARRSVTTALAIGIGGFAALLFGGFVTSIWFGVQTSMIQEQGNLQIYRDGYLEFGAANPDDYTIKNWDEVAKLLSSDPVLNKQLAVITPRIDLAGVAGNAQTGNSKTFIGSGVVPSNVDRMRQWDGWSIGQVSPASGLGDQVLDGVVIGLGMARMMGMCGPLNVADCQDRPVEDEALNSAETDFTALVNDEAELTDLREAGAERPQLNLMAATSSGVPNIARVGIESAQPQAIRAIDNAFVMMHFEQARSLLYGDSQEATTLMLQVNNPDQVDTVKTRIEEVLNRAGLDLKVYHFTEVDPTFDRIFGMFTFMFIVVSVVLSIVIVFTIVNTVSMNVMERVKEIGTIRALGFRKGFVRALFLTESALIGLFGALIALGAAVIIANLINSAGVQWTPPSNATPLTVQLMVLDNPIFAISVVALLIIISVVASVIPTFKAARLNIVESLQRA</sequence>
<evidence type="ECO:0000256" key="4">
    <source>
        <dbReference type="ARBA" id="ARBA00022692"/>
    </source>
</evidence>
<feature type="transmembrane region" description="Helical" evidence="7">
    <location>
        <begin position="317"/>
        <end position="349"/>
    </location>
</feature>
<reference evidence="10" key="1">
    <citation type="submission" date="2016-10" db="EMBL/GenBank/DDBJ databases">
        <authorList>
            <person name="Varghese N."/>
            <person name="Submissions S."/>
        </authorList>
    </citation>
    <scope>NUCLEOTIDE SEQUENCE [LARGE SCALE GENOMIC DNA]</scope>
    <source>
        <strain evidence="10">DSM 26921</strain>
    </source>
</reference>
<protein>
    <submittedName>
        <fullName evidence="9">Putative ABC transport system permease protein</fullName>
    </submittedName>
</protein>
<keyword evidence="6 7" id="KW-0472">Membrane</keyword>
<evidence type="ECO:0000313" key="10">
    <source>
        <dbReference type="Proteomes" id="UP000199658"/>
    </source>
</evidence>
<dbReference type="Proteomes" id="UP000199658">
    <property type="component" value="Unassembled WGS sequence"/>
</dbReference>
<dbReference type="STRING" id="670154.SAMN04488002_1261"/>
<proteinExistence type="inferred from homology"/>
<evidence type="ECO:0000256" key="6">
    <source>
        <dbReference type="ARBA" id="ARBA00023136"/>
    </source>
</evidence>
<keyword evidence="4 7" id="KW-0812">Transmembrane</keyword>